<protein>
    <submittedName>
        <fullName evidence="1">Uncharacterized protein</fullName>
    </submittedName>
</protein>
<name>A0A9D1JLM6_9BACT</name>
<comment type="caution">
    <text evidence="1">The sequence shown here is derived from an EMBL/GenBank/DDBJ whole genome shotgun (WGS) entry which is preliminary data.</text>
</comment>
<reference evidence="1" key="1">
    <citation type="submission" date="2020-10" db="EMBL/GenBank/DDBJ databases">
        <authorList>
            <person name="Gilroy R."/>
        </authorList>
    </citation>
    <scope>NUCLEOTIDE SEQUENCE</scope>
    <source>
        <strain evidence="1">6276</strain>
    </source>
</reference>
<accession>A0A9D1JLM6</accession>
<reference evidence="1" key="2">
    <citation type="journal article" date="2021" name="PeerJ">
        <title>Extensive microbial diversity within the chicken gut microbiome revealed by metagenomics and culture.</title>
        <authorList>
            <person name="Gilroy R."/>
            <person name="Ravi A."/>
            <person name="Getino M."/>
            <person name="Pursley I."/>
            <person name="Horton D.L."/>
            <person name="Alikhan N.F."/>
            <person name="Baker D."/>
            <person name="Gharbi K."/>
            <person name="Hall N."/>
            <person name="Watson M."/>
            <person name="Adriaenssens E.M."/>
            <person name="Foster-Nyarko E."/>
            <person name="Jarju S."/>
            <person name="Secka A."/>
            <person name="Antonio M."/>
            <person name="Oren A."/>
            <person name="Chaudhuri R.R."/>
            <person name="La Ragione R."/>
            <person name="Hildebrand F."/>
            <person name="Pallen M.J."/>
        </authorList>
    </citation>
    <scope>NUCLEOTIDE SEQUENCE</scope>
    <source>
        <strain evidence="1">6276</strain>
    </source>
</reference>
<organism evidence="1 2">
    <name type="scientific">Candidatus Scatousia excrementigallinarum</name>
    <dbReference type="NCBI Taxonomy" id="2840935"/>
    <lineage>
        <taxon>Bacteria</taxon>
        <taxon>Candidatus Scatousia</taxon>
    </lineage>
</organism>
<dbReference type="AlphaFoldDB" id="A0A9D1JLM6"/>
<gene>
    <name evidence="1" type="ORF">IAC10_00675</name>
</gene>
<proteinExistence type="predicted"/>
<dbReference type="Proteomes" id="UP000823928">
    <property type="component" value="Unassembled WGS sequence"/>
</dbReference>
<evidence type="ECO:0000313" key="1">
    <source>
        <dbReference type="EMBL" id="HIS35132.1"/>
    </source>
</evidence>
<dbReference type="EMBL" id="DVIU01000015">
    <property type="protein sequence ID" value="HIS35132.1"/>
    <property type="molecule type" value="Genomic_DNA"/>
</dbReference>
<sequence length="473" mass="53999">MGSLAIGLKQICGGVKTIFKRSGTKAAKVIPDLKPAPATSFYRDSITGIETMQREFLTKTKHGDDIYKLVKVESEILDNGAKSTRTHVWTKWPGQEYHFGLGGDAIDRTKTVAKKSDGILGGKQITIEKDYRETMAMSGYKETLVKEYNAKGQLDHKDLHYKNNNGYEVKATQDMVYDDIPLSSSFSTMYEEPVTHLNYKHTLSRKRGEEQYFGIEHSNHGNFKDKGTNYSRAVEAKDNAIKAEVLAKEETAKAAEKAAKELAHKRPRINVGKVLNGINVEELKVVEKVQPNGGVKRYYFLPETGTGKRKPVIKTYDHESVHKEWIHNGKEDVIFLKQVGNDEPYIYMQKGNYKQIHSKNKEGKIVDEQYFTDGKNKYYRKGPESNYYYEGEMNNPHYGNRLYDYSENPLIKFNSHHTNTFGECTPPVQSKEPMYSIDSGYVTRANQQKMQLVKTAAENEYMDLMDLLKPFKA</sequence>
<evidence type="ECO:0000313" key="2">
    <source>
        <dbReference type="Proteomes" id="UP000823928"/>
    </source>
</evidence>